<evidence type="ECO:0000313" key="2">
    <source>
        <dbReference type="Proteomes" id="UP000324222"/>
    </source>
</evidence>
<gene>
    <name evidence="1" type="ORF">E2C01_075753</name>
</gene>
<evidence type="ECO:0000313" key="1">
    <source>
        <dbReference type="EMBL" id="MPC81149.1"/>
    </source>
</evidence>
<sequence>MGKTGWVTSRRPRLAVVWCPFTLTSVLFHLSLLPAEFLKPPQALLVSHDPPASPGKLAEHTGALRILALMVDDWHLQVVVSAGATTWLSPRLLLGSVCFIFGSCNTEWRIKWLQHPSQKEAPTIRTSLENKTKPGAE</sequence>
<comment type="caution">
    <text evidence="1">The sequence shown here is derived from an EMBL/GenBank/DDBJ whole genome shotgun (WGS) entry which is preliminary data.</text>
</comment>
<reference evidence="1 2" key="1">
    <citation type="submission" date="2019-05" db="EMBL/GenBank/DDBJ databases">
        <title>Another draft genome of Portunus trituberculatus and its Hox gene families provides insights of decapod evolution.</title>
        <authorList>
            <person name="Jeong J.-H."/>
            <person name="Song I."/>
            <person name="Kim S."/>
            <person name="Choi T."/>
            <person name="Kim D."/>
            <person name="Ryu S."/>
            <person name="Kim W."/>
        </authorList>
    </citation>
    <scope>NUCLEOTIDE SEQUENCE [LARGE SCALE GENOMIC DNA]</scope>
    <source>
        <tissue evidence="1">Muscle</tissue>
    </source>
</reference>
<protein>
    <submittedName>
        <fullName evidence="1">Uncharacterized protein</fullName>
    </submittedName>
</protein>
<organism evidence="1 2">
    <name type="scientific">Portunus trituberculatus</name>
    <name type="common">Swimming crab</name>
    <name type="synonym">Neptunus trituberculatus</name>
    <dbReference type="NCBI Taxonomy" id="210409"/>
    <lineage>
        <taxon>Eukaryota</taxon>
        <taxon>Metazoa</taxon>
        <taxon>Ecdysozoa</taxon>
        <taxon>Arthropoda</taxon>
        <taxon>Crustacea</taxon>
        <taxon>Multicrustacea</taxon>
        <taxon>Malacostraca</taxon>
        <taxon>Eumalacostraca</taxon>
        <taxon>Eucarida</taxon>
        <taxon>Decapoda</taxon>
        <taxon>Pleocyemata</taxon>
        <taxon>Brachyura</taxon>
        <taxon>Eubrachyura</taxon>
        <taxon>Portunoidea</taxon>
        <taxon>Portunidae</taxon>
        <taxon>Portuninae</taxon>
        <taxon>Portunus</taxon>
    </lineage>
</organism>
<name>A0A5B7IH43_PORTR</name>
<keyword evidence="2" id="KW-1185">Reference proteome</keyword>
<dbReference type="AlphaFoldDB" id="A0A5B7IH43"/>
<accession>A0A5B7IH43</accession>
<proteinExistence type="predicted"/>
<dbReference type="Proteomes" id="UP000324222">
    <property type="component" value="Unassembled WGS sequence"/>
</dbReference>
<dbReference type="EMBL" id="VSRR010056092">
    <property type="protein sequence ID" value="MPC81149.1"/>
    <property type="molecule type" value="Genomic_DNA"/>
</dbReference>